<protein>
    <submittedName>
        <fullName evidence="2 3">Transcriptional regulator</fullName>
    </submittedName>
</protein>
<evidence type="ECO:0000313" key="2">
    <source>
        <dbReference type="EMBL" id="OCA78139.1"/>
    </source>
</evidence>
<dbReference type="SUPFAM" id="SSF47413">
    <property type="entry name" value="lambda repressor-like DNA-binding domains"/>
    <property type="match status" value="1"/>
</dbReference>
<dbReference type="CDD" id="cd00093">
    <property type="entry name" value="HTH_XRE"/>
    <property type="match status" value="1"/>
</dbReference>
<dbReference type="Proteomes" id="UP000184069">
    <property type="component" value="Unassembled WGS sequence"/>
</dbReference>
<dbReference type="InterPro" id="IPR010982">
    <property type="entry name" value="Lambda_DNA-bd_dom_sf"/>
</dbReference>
<reference evidence="2 4" key="1">
    <citation type="submission" date="2016-07" db="EMBL/GenBank/DDBJ databases">
        <authorList>
            <person name="Jeong J.-J."/>
            <person name="Kim D.W."/>
            <person name="Sang M.K."/>
            <person name="Choi I.-G."/>
            <person name="Kim K.D."/>
        </authorList>
    </citation>
    <scope>NUCLEOTIDE SEQUENCE [LARGE SCALE GENOMIC DNA]</scope>
    <source>
        <strain evidence="2 4">C-26</strain>
    </source>
</reference>
<dbReference type="Pfam" id="PF01381">
    <property type="entry name" value="HTH_3"/>
    <property type="match status" value="1"/>
</dbReference>
<dbReference type="InterPro" id="IPR001387">
    <property type="entry name" value="Cro/C1-type_HTH"/>
</dbReference>
<dbReference type="Gene3D" id="1.10.260.40">
    <property type="entry name" value="lambda repressor-like DNA-binding domains"/>
    <property type="match status" value="1"/>
</dbReference>
<evidence type="ECO:0000259" key="1">
    <source>
        <dbReference type="PROSITE" id="PS50943"/>
    </source>
</evidence>
<name>A0A1M7GEQ5_9FLAO</name>
<dbReference type="GO" id="GO:0003677">
    <property type="term" value="F:DNA binding"/>
    <property type="evidence" value="ECO:0007669"/>
    <property type="project" value="UniProtKB-KW"/>
</dbReference>
<dbReference type="OrthoDB" id="1274166at2"/>
<organism evidence="3 5">
    <name type="scientific">Chryseobacterium contaminans</name>
    <dbReference type="NCBI Taxonomy" id="1423959"/>
    <lineage>
        <taxon>Bacteria</taxon>
        <taxon>Pseudomonadati</taxon>
        <taxon>Bacteroidota</taxon>
        <taxon>Flavobacteriia</taxon>
        <taxon>Flavobacteriales</taxon>
        <taxon>Weeksellaceae</taxon>
        <taxon>Chryseobacterium group</taxon>
        <taxon>Chryseobacterium</taxon>
    </lineage>
</organism>
<dbReference type="PROSITE" id="PS50943">
    <property type="entry name" value="HTH_CROC1"/>
    <property type="match status" value="1"/>
</dbReference>
<accession>A0A1M7GEQ5</accession>
<evidence type="ECO:0000313" key="5">
    <source>
        <dbReference type="Proteomes" id="UP000184069"/>
    </source>
</evidence>
<keyword evidence="3" id="KW-0238">DNA-binding</keyword>
<proteinExistence type="predicted"/>
<evidence type="ECO:0000313" key="4">
    <source>
        <dbReference type="Proteomes" id="UP000093508"/>
    </source>
</evidence>
<evidence type="ECO:0000313" key="3">
    <source>
        <dbReference type="EMBL" id="SHM14894.1"/>
    </source>
</evidence>
<dbReference type="Proteomes" id="UP000093508">
    <property type="component" value="Unassembled WGS sequence"/>
</dbReference>
<feature type="domain" description="HTH cro/C1-type" evidence="1">
    <location>
        <begin position="6"/>
        <end position="60"/>
    </location>
</feature>
<keyword evidence="4" id="KW-1185">Reference proteome</keyword>
<dbReference type="RefSeq" id="WP_066696744.1">
    <property type="nucleotide sequence ID" value="NZ_FRBM01000010.1"/>
</dbReference>
<dbReference type="SMART" id="SM00530">
    <property type="entry name" value="HTH_XRE"/>
    <property type="match status" value="1"/>
</dbReference>
<dbReference type="EMBL" id="MAYF01000298">
    <property type="protein sequence ID" value="OCA78139.1"/>
    <property type="molecule type" value="Genomic_DNA"/>
</dbReference>
<reference evidence="3 5" key="2">
    <citation type="submission" date="2016-11" db="EMBL/GenBank/DDBJ databases">
        <authorList>
            <person name="Jaros S."/>
            <person name="Januszkiewicz K."/>
            <person name="Wedrychowicz H."/>
        </authorList>
    </citation>
    <scope>NUCLEOTIDE SEQUENCE [LARGE SCALE GENOMIC DNA]</scope>
    <source>
        <strain evidence="3 5">DSM 27621</strain>
    </source>
</reference>
<sequence>MQKEKLRLIRKQKGYTQQQVADYIATDVSNYSRKESGDVRIIQDEWNKIARFLEVPVEDIYEDDTAAVVVNYDHPVFNDKSISAGAITNQTNYDNIPGAVIENLQDYITLLKEENARLKEELKGSQSPSTRAKK</sequence>
<dbReference type="EMBL" id="FRBM01000010">
    <property type="protein sequence ID" value="SHM14894.1"/>
    <property type="molecule type" value="Genomic_DNA"/>
</dbReference>
<dbReference type="AlphaFoldDB" id="A0A1M7GEQ5"/>
<gene>
    <name evidence="2" type="ORF">BBH99_09625</name>
    <name evidence="3" type="ORF">SAMN05444407_11019</name>
</gene>